<keyword evidence="1" id="KW-0175">Coiled coil</keyword>
<dbReference type="Proteomes" id="UP000041254">
    <property type="component" value="Unassembled WGS sequence"/>
</dbReference>
<feature type="compositionally biased region" description="Low complexity" evidence="2">
    <location>
        <begin position="324"/>
        <end position="335"/>
    </location>
</feature>
<feature type="coiled-coil region" evidence="1">
    <location>
        <begin position="528"/>
        <end position="562"/>
    </location>
</feature>
<feature type="region of interest" description="Disordered" evidence="2">
    <location>
        <begin position="1047"/>
        <end position="1069"/>
    </location>
</feature>
<evidence type="ECO:0000313" key="4">
    <source>
        <dbReference type="Proteomes" id="UP000041254"/>
    </source>
</evidence>
<feature type="coiled-coil region" evidence="1">
    <location>
        <begin position="951"/>
        <end position="985"/>
    </location>
</feature>
<feature type="region of interest" description="Disordered" evidence="2">
    <location>
        <begin position="95"/>
        <end position="148"/>
    </location>
</feature>
<feature type="compositionally biased region" description="Pro residues" evidence="2">
    <location>
        <begin position="1208"/>
        <end position="1220"/>
    </location>
</feature>
<accession>A0A0G4F8Z4</accession>
<feature type="compositionally biased region" description="Basic and acidic residues" evidence="2">
    <location>
        <begin position="242"/>
        <end position="263"/>
    </location>
</feature>
<feature type="compositionally biased region" description="Basic and acidic residues" evidence="2">
    <location>
        <begin position="295"/>
        <end position="319"/>
    </location>
</feature>
<feature type="compositionally biased region" description="Basic and acidic residues" evidence="2">
    <location>
        <begin position="124"/>
        <end position="138"/>
    </location>
</feature>
<evidence type="ECO:0000256" key="2">
    <source>
        <dbReference type="SAM" id="MobiDB-lite"/>
    </source>
</evidence>
<evidence type="ECO:0000313" key="3">
    <source>
        <dbReference type="EMBL" id="CEM08683.1"/>
    </source>
</evidence>
<dbReference type="EMBL" id="CDMY01000385">
    <property type="protein sequence ID" value="CEM08683.1"/>
    <property type="molecule type" value="Genomic_DNA"/>
</dbReference>
<organism evidence="3 4">
    <name type="scientific">Vitrella brassicaformis (strain CCMP3155)</name>
    <dbReference type="NCBI Taxonomy" id="1169540"/>
    <lineage>
        <taxon>Eukaryota</taxon>
        <taxon>Sar</taxon>
        <taxon>Alveolata</taxon>
        <taxon>Colpodellida</taxon>
        <taxon>Vitrellaceae</taxon>
        <taxon>Vitrella</taxon>
    </lineage>
</organism>
<dbReference type="VEuPathDB" id="CryptoDB:Vbra_14710"/>
<feature type="region of interest" description="Disordered" evidence="2">
    <location>
        <begin position="1248"/>
        <end position="1387"/>
    </location>
</feature>
<reference evidence="3 4" key="1">
    <citation type="submission" date="2014-11" db="EMBL/GenBank/DDBJ databases">
        <authorList>
            <person name="Zhu J."/>
            <person name="Qi W."/>
            <person name="Song R."/>
        </authorList>
    </citation>
    <scope>NUCLEOTIDE SEQUENCE [LARGE SCALE GENOMIC DNA]</scope>
</reference>
<sequence length="1387" mass="151266">MSTSNGGGMPSPLDAPLDIPKLFDVSGLQQAFTWVVQKLQSHEQTIRAQQERIAALTDARPVAQNGDRQFQKLTEQLSTEADQAAQVLGSIERKMASPEGPDAASPEQPPSVPEGESPPPHLISPERKLRSAHGREESPPPQLAPRSQTFVGTTPVISSLSPVLRPPGDSGTVAELQERVSSMQRQLHGLVAVLAQQEGEAAPGQPGTRASAHAVSVLKSDLLGKIEKLAKGLDSLKNIQTETDKRPESEGSAKSLKVVESDKGSPAITGDMPFEAVCQRVAKLEEKLADAERQLLSEGTKRRQLTEKNLQHEREKDTEGSGSGSSKGSRPGTRGTPDKQPDILVVGAESRLTPDHGSLQEFKQRLERLEVMASVLGGDEHTEDLIDRLRDEVMSGPEMASVRQLPAKVAQLQELLRQKGMSPAPSPRNRPRSDASGSDESAVASDAELTPRAAQQQAEFEKRFQAVKRFDASLKYWLRQEREVVKDMIVQALTNARDLEDNYDHFDLGIAEPPPPPPEAVEGTGLPVAATKKDVDALKRIIDDNEKELKTVKRDCQRLSVAFSSFRHKKRRSEFMEGQVVHGLSEGDESGEGDAGSGLRPKGRAKSVAIAQQTRIDAIVTTSESARKSRIELEEEEEDMVQEEGDHAVPRIDDESIVELNEKIKRTEALGMALKTDVEAHKKKHEEILAHTHLLEITKHLDSSSGSEAPSRLAGIMQGVRESRGSSNGRGPLVGPPPDAAAIRKKPTGVFEGSTGMGVEGQELSQSLQRQINMDHHRIFDLEEKMKNLEAFELAELSSSMSTLNAEFQVLSGDVTDKAGQIYKMKEDFGNLGLEFKTVSGNLKQMAWEAKEAVKSLRNEVLYKKANMEDLERIAEKVKVMDRSLHDNRSLLSGTVSEEAVRRALLNFEDRLIGLQRQMEATLQFAKKGGRGMTREDAELTGGTLNKIDEFNREIERNEEVTAQLAKLQARFRAMTDEREKDAAELKKVVGLTRAIQKDADASTDHLRRIDAVLKLHAEKFARHATVREAFAEFAQSLDAVQHRLDEKDTKDPMAASGGKTRLAKKRGGQPELGEAIESLKAAMTSAASGADIQEQLDDFRVETREEMARQLRLFDLRLAPAFDEVRDRLSRKADAAALKTKVDLTDWQKLKERLEDFERYIGGKDGFRTLLSRKPLQGTLCASCDREIDQLATTTGGPSTWKKLPPREPPPTLPPPASSLPPAGTTLPLIPTANGSMAQLDASQQHHNVGMPALPPNTARASLPPVLSPDTSNPPHTSRQAGGVDLSIGGTPIRRVQPGVAGNEGEGGAEDEGGQQTSAGPQAANGKQTNGAAGRLPSLNSSSERWMPGSRRPNSPNQEDGGAGERQEGTDKVVLAITPTPREEKK</sequence>
<feature type="region of interest" description="Disordered" evidence="2">
    <location>
        <begin position="417"/>
        <end position="456"/>
    </location>
</feature>
<feature type="compositionally biased region" description="Polar residues" evidence="2">
    <location>
        <begin position="1316"/>
        <end position="1332"/>
    </location>
</feature>
<feature type="region of interest" description="Disordered" evidence="2">
    <location>
        <begin position="582"/>
        <end position="604"/>
    </location>
</feature>
<evidence type="ECO:0000256" key="1">
    <source>
        <dbReference type="SAM" id="Coils"/>
    </source>
</evidence>
<feature type="region of interest" description="Disordered" evidence="2">
    <location>
        <begin position="295"/>
        <end position="341"/>
    </location>
</feature>
<feature type="compositionally biased region" description="Polar residues" evidence="2">
    <location>
        <begin position="1270"/>
        <end position="1281"/>
    </location>
</feature>
<protein>
    <submittedName>
        <fullName evidence="3">Uncharacterized protein</fullName>
    </submittedName>
</protein>
<feature type="region of interest" description="Disordered" evidence="2">
    <location>
        <begin position="240"/>
        <end position="271"/>
    </location>
</feature>
<feature type="region of interest" description="Disordered" evidence="2">
    <location>
        <begin position="720"/>
        <end position="744"/>
    </location>
</feature>
<name>A0A0G4F8Z4_VITBC</name>
<dbReference type="InParanoid" id="A0A0G4F8Z4"/>
<feature type="compositionally biased region" description="Pro residues" evidence="2">
    <location>
        <begin position="107"/>
        <end position="122"/>
    </location>
</feature>
<gene>
    <name evidence="3" type="ORF">Vbra_14710</name>
</gene>
<keyword evidence="4" id="KW-1185">Reference proteome</keyword>
<feature type="region of interest" description="Disordered" evidence="2">
    <location>
        <begin position="1193"/>
        <end position="1233"/>
    </location>
</feature>
<proteinExistence type="predicted"/>